<sequence>TSNFWVICQEIPMSCTPTFSQGHGNREQQFYLWFDPTTDFHTYSVSWTQHHI</sequence>
<name>A0AA38GFP2_TAXCH</name>
<keyword evidence="2" id="KW-0326">Glycosidase</keyword>
<dbReference type="GO" id="GO:0004553">
    <property type="term" value="F:hydrolase activity, hydrolyzing O-glycosyl compounds"/>
    <property type="evidence" value="ECO:0007669"/>
    <property type="project" value="InterPro"/>
</dbReference>
<keyword evidence="5" id="KW-1185">Reference proteome</keyword>
<dbReference type="InterPro" id="IPR013320">
    <property type="entry name" value="ConA-like_dom_sf"/>
</dbReference>
<dbReference type="PANTHER" id="PTHR31062">
    <property type="entry name" value="XYLOGLUCAN ENDOTRANSGLUCOSYLASE/HYDROLASE PROTEIN 8-RELATED"/>
    <property type="match status" value="1"/>
</dbReference>
<feature type="non-terminal residue" evidence="4">
    <location>
        <position position="1"/>
    </location>
</feature>
<evidence type="ECO:0000256" key="2">
    <source>
        <dbReference type="ARBA" id="ARBA00023295"/>
    </source>
</evidence>
<dbReference type="Gene3D" id="2.60.120.200">
    <property type="match status" value="1"/>
</dbReference>
<keyword evidence="1" id="KW-0378">Hydrolase</keyword>
<dbReference type="InterPro" id="IPR044791">
    <property type="entry name" value="Beta-glucanase/XTH"/>
</dbReference>
<feature type="domain" description="GH16" evidence="3">
    <location>
        <begin position="16"/>
        <end position="52"/>
    </location>
</feature>
<comment type="caution">
    <text evidence="4">The sequence shown here is derived from an EMBL/GenBank/DDBJ whole genome shotgun (WGS) entry which is preliminary data.</text>
</comment>
<organism evidence="4 5">
    <name type="scientific">Taxus chinensis</name>
    <name type="common">Chinese yew</name>
    <name type="synonym">Taxus wallichiana var. chinensis</name>
    <dbReference type="NCBI Taxonomy" id="29808"/>
    <lineage>
        <taxon>Eukaryota</taxon>
        <taxon>Viridiplantae</taxon>
        <taxon>Streptophyta</taxon>
        <taxon>Embryophyta</taxon>
        <taxon>Tracheophyta</taxon>
        <taxon>Spermatophyta</taxon>
        <taxon>Pinopsida</taxon>
        <taxon>Pinidae</taxon>
        <taxon>Conifers II</taxon>
        <taxon>Cupressales</taxon>
        <taxon>Taxaceae</taxon>
        <taxon>Taxus</taxon>
    </lineage>
</organism>
<dbReference type="Pfam" id="PF00722">
    <property type="entry name" value="Glyco_hydro_16"/>
    <property type="match status" value="1"/>
</dbReference>
<evidence type="ECO:0000313" key="4">
    <source>
        <dbReference type="EMBL" id="KAH9320684.1"/>
    </source>
</evidence>
<evidence type="ECO:0000259" key="3">
    <source>
        <dbReference type="Pfam" id="PF00722"/>
    </source>
</evidence>
<dbReference type="AlphaFoldDB" id="A0AA38GFP2"/>
<dbReference type="GO" id="GO:0005975">
    <property type="term" value="P:carbohydrate metabolic process"/>
    <property type="evidence" value="ECO:0007669"/>
    <property type="project" value="InterPro"/>
</dbReference>
<dbReference type="InterPro" id="IPR000757">
    <property type="entry name" value="Beta-glucanase-like"/>
</dbReference>
<dbReference type="EMBL" id="JAHRHJ020000003">
    <property type="protein sequence ID" value="KAH9320684.1"/>
    <property type="molecule type" value="Genomic_DNA"/>
</dbReference>
<dbReference type="Proteomes" id="UP000824469">
    <property type="component" value="Unassembled WGS sequence"/>
</dbReference>
<feature type="non-terminal residue" evidence="4">
    <location>
        <position position="52"/>
    </location>
</feature>
<gene>
    <name evidence="4" type="ORF">KI387_015323</name>
</gene>
<evidence type="ECO:0000256" key="1">
    <source>
        <dbReference type="ARBA" id="ARBA00022801"/>
    </source>
</evidence>
<accession>A0AA38GFP2</accession>
<protein>
    <recommendedName>
        <fullName evidence="3">GH16 domain-containing protein</fullName>
    </recommendedName>
</protein>
<reference evidence="4 5" key="1">
    <citation type="journal article" date="2021" name="Nat. Plants">
        <title>The Taxus genome provides insights into paclitaxel biosynthesis.</title>
        <authorList>
            <person name="Xiong X."/>
            <person name="Gou J."/>
            <person name="Liao Q."/>
            <person name="Li Y."/>
            <person name="Zhou Q."/>
            <person name="Bi G."/>
            <person name="Li C."/>
            <person name="Du R."/>
            <person name="Wang X."/>
            <person name="Sun T."/>
            <person name="Guo L."/>
            <person name="Liang H."/>
            <person name="Lu P."/>
            <person name="Wu Y."/>
            <person name="Zhang Z."/>
            <person name="Ro D.K."/>
            <person name="Shang Y."/>
            <person name="Huang S."/>
            <person name="Yan J."/>
        </authorList>
    </citation>
    <scope>NUCLEOTIDE SEQUENCE [LARGE SCALE GENOMIC DNA]</scope>
    <source>
        <strain evidence="4">Ta-2019</strain>
    </source>
</reference>
<proteinExistence type="predicted"/>
<evidence type="ECO:0000313" key="5">
    <source>
        <dbReference type="Proteomes" id="UP000824469"/>
    </source>
</evidence>
<dbReference type="SUPFAM" id="SSF49899">
    <property type="entry name" value="Concanavalin A-like lectins/glucanases"/>
    <property type="match status" value="1"/>
</dbReference>